<dbReference type="OrthoDB" id="9788300at2"/>
<dbReference type="Proteomes" id="UP000291832">
    <property type="component" value="Unassembled WGS sequence"/>
</dbReference>
<dbReference type="RefSeq" id="WP_130453792.1">
    <property type="nucleotide sequence ID" value="NZ_QYAG01000001.1"/>
</dbReference>
<evidence type="ECO:0000256" key="2">
    <source>
        <dbReference type="ARBA" id="ARBA00023315"/>
    </source>
</evidence>
<dbReference type="PANTHER" id="PTHR43800">
    <property type="entry name" value="PEPTIDYL-LYSINE N-ACETYLTRANSFERASE YJAB"/>
    <property type="match status" value="1"/>
</dbReference>
<keyword evidence="2" id="KW-0012">Acyltransferase</keyword>
<comment type="caution">
    <text evidence="4">The sequence shown here is derived from an EMBL/GenBank/DDBJ whole genome shotgun (WGS) entry which is preliminary data.</text>
</comment>
<dbReference type="GO" id="GO:0016747">
    <property type="term" value="F:acyltransferase activity, transferring groups other than amino-acyl groups"/>
    <property type="evidence" value="ECO:0007669"/>
    <property type="project" value="InterPro"/>
</dbReference>
<dbReference type="PANTHER" id="PTHR43800:SF1">
    <property type="entry name" value="PEPTIDYL-LYSINE N-ACETYLTRANSFERASE YJAB"/>
    <property type="match status" value="1"/>
</dbReference>
<dbReference type="InterPro" id="IPR000182">
    <property type="entry name" value="GNAT_dom"/>
</dbReference>
<dbReference type="AlphaFoldDB" id="A0A4Q7TYV8"/>
<evidence type="ECO:0000256" key="1">
    <source>
        <dbReference type="ARBA" id="ARBA00022679"/>
    </source>
</evidence>
<dbReference type="PROSITE" id="PS51186">
    <property type="entry name" value="GNAT"/>
    <property type="match status" value="1"/>
</dbReference>
<dbReference type="CDD" id="cd04301">
    <property type="entry name" value="NAT_SF"/>
    <property type="match status" value="1"/>
</dbReference>
<dbReference type="SUPFAM" id="SSF55729">
    <property type="entry name" value="Acyl-CoA N-acyltransferases (Nat)"/>
    <property type="match status" value="1"/>
</dbReference>
<proteinExistence type="predicted"/>
<keyword evidence="5" id="KW-1185">Reference proteome</keyword>
<dbReference type="EMBL" id="SHKI01000004">
    <property type="protein sequence ID" value="RZT66183.1"/>
    <property type="molecule type" value="Genomic_DNA"/>
</dbReference>
<keyword evidence="1 4" id="KW-0808">Transferase</keyword>
<protein>
    <submittedName>
        <fullName evidence="4">Putative acetyltransferase</fullName>
    </submittedName>
</protein>
<name>A0A4Q7TYV8_9MICO</name>
<gene>
    <name evidence="4" type="ORF">EV139_1612</name>
</gene>
<dbReference type="InterPro" id="IPR016181">
    <property type="entry name" value="Acyl_CoA_acyltransferase"/>
</dbReference>
<sequence length="152" mass="16201">MHEQDHPLTLRPTLGPAEYPALVAIWRSAVLATHDFLAGSDFERIEQNLAAAYFPAVTLLVAERGGVPLGFAGVADGGLEMLFVSAAARGSGIGTALLAEAVSRHSVTRVDVNEQNAGAHRFYLSHGFTQIGRSELDGDGRPYPLVHLALRT</sequence>
<evidence type="ECO:0000259" key="3">
    <source>
        <dbReference type="PROSITE" id="PS51186"/>
    </source>
</evidence>
<feature type="domain" description="N-acetyltransferase" evidence="3">
    <location>
        <begin position="8"/>
        <end position="150"/>
    </location>
</feature>
<accession>A0A4Q7TYV8</accession>
<evidence type="ECO:0000313" key="5">
    <source>
        <dbReference type="Proteomes" id="UP000291832"/>
    </source>
</evidence>
<evidence type="ECO:0000313" key="4">
    <source>
        <dbReference type="EMBL" id="RZT66183.1"/>
    </source>
</evidence>
<dbReference type="Gene3D" id="3.40.630.30">
    <property type="match status" value="1"/>
</dbReference>
<reference evidence="4 5" key="1">
    <citation type="journal article" date="2015" name="Stand. Genomic Sci.">
        <title>Genomic Encyclopedia of Bacterial and Archaeal Type Strains, Phase III: the genomes of soil and plant-associated and newly described type strains.</title>
        <authorList>
            <person name="Whitman W.B."/>
            <person name="Woyke T."/>
            <person name="Klenk H.P."/>
            <person name="Zhou Y."/>
            <person name="Lilburn T.G."/>
            <person name="Beck B.J."/>
            <person name="De Vos P."/>
            <person name="Vandamme P."/>
            <person name="Eisen J.A."/>
            <person name="Garrity G."/>
            <person name="Hugenholtz P."/>
            <person name="Kyrpides N.C."/>
        </authorList>
    </citation>
    <scope>NUCLEOTIDE SEQUENCE [LARGE SCALE GENOMIC DNA]</scope>
    <source>
        <strain evidence="4 5">RF6</strain>
    </source>
</reference>
<dbReference type="Pfam" id="PF13673">
    <property type="entry name" value="Acetyltransf_10"/>
    <property type="match status" value="1"/>
</dbReference>
<organism evidence="4 5">
    <name type="scientific">Leucobacter luti</name>
    <dbReference type="NCBI Taxonomy" id="340320"/>
    <lineage>
        <taxon>Bacteria</taxon>
        <taxon>Bacillati</taxon>
        <taxon>Actinomycetota</taxon>
        <taxon>Actinomycetes</taxon>
        <taxon>Micrococcales</taxon>
        <taxon>Microbacteriaceae</taxon>
        <taxon>Leucobacter</taxon>
    </lineage>
</organism>